<protein>
    <submittedName>
        <fullName evidence="2">Uncharacterized protein</fullName>
    </submittedName>
</protein>
<evidence type="ECO:0000313" key="2">
    <source>
        <dbReference type="EMBL" id="KAF0895761.1"/>
    </source>
</evidence>
<keyword evidence="3" id="KW-1185">Reference proteome</keyword>
<dbReference type="Proteomes" id="UP000479710">
    <property type="component" value="Unassembled WGS sequence"/>
</dbReference>
<proteinExistence type="predicted"/>
<sequence length="77" mass="8426">MTAPTKNPGRRRSRRLGSPPPTDTQDATTTKYRSPPPPENQAAATRNPSRLATLKEIESTPTPGNTERNAERELTAD</sequence>
<comment type="caution">
    <text evidence="2">The sequence shown here is derived from an EMBL/GenBank/DDBJ whole genome shotgun (WGS) entry which is preliminary data.</text>
</comment>
<evidence type="ECO:0000313" key="3">
    <source>
        <dbReference type="Proteomes" id="UP000479710"/>
    </source>
</evidence>
<feature type="compositionally biased region" description="Basic and acidic residues" evidence="1">
    <location>
        <begin position="68"/>
        <end position="77"/>
    </location>
</feature>
<gene>
    <name evidence="2" type="ORF">E2562_014368</name>
</gene>
<reference evidence="2 3" key="1">
    <citation type="submission" date="2019-11" db="EMBL/GenBank/DDBJ databases">
        <title>Whole genome sequence of Oryza granulata.</title>
        <authorList>
            <person name="Li W."/>
        </authorList>
    </citation>
    <scope>NUCLEOTIDE SEQUENCE [LARGE SCALE GENOMIC DNA]</scope>
    <source>
        <strain evidence="3">cv. Menghai</strain>
        <tissue evidence="2">Leaf</tissue>
    </source>
</reference>
<name>A0A6G1C6V5_9ORYZ</name>
<accession>A0A6G1C6V5</accession>
<feature type="region of interest" description="Disordered" evidence="1">
    <location>
        <begin position="1"/>
        <end position="77"/>
    </location>
</feature>
<organism evidence="2 3">
    <name type="scientific">Oryza meyeriana var. granulata</name>
    <dbReference type="NCBI Taxonomy" id="110450"/>
    <lineage>
        <taxon>Eukaryota</taxon>
        <taxon>Viridiplantae</taxon>
        <taxon>Streptophyta</taxon>
        <taxon>Embryophyta</taxon>
        <taxon>Tracheophyta</taxon>
        <taxon>Spermatophyta</taxon>
        <taxon>Magnoliopsida</taxon>
        <taxon>Liliopsida</taxon>
        <taxon>Poales</taxon>
        <taxon>Poaceae</taxon>
        <taxon>BOP clade</taxon>
        <taxon>Oryzoideae</taxon>
        <taxon>Oryzeae</taxon>
        <taxon>Oryzinae</taxon>
        <taxon>Oryza</taxon>
        <taxon>Oryza meyeriana</taxon>
    </lineage>
</organism>
<dbReference type="EMBL" id="SPHZ02000010">
    <property type="protein sequence ID" value="KAF0895761.1"/>
    <property type="molecule type" value="Genomic_DNA"/>
</dbReference>
<dbReference type="AlphaFoldDB" id="A0A6G1C6V5"/>
<evidence type="ECO:0000256" key="1">
    <source>
        <dbReference type="SAM" id="MobiDB-lite"/>
    </source>
</evidence>